<evidence type="ECO:0000313" key="2">
    <source>
        <dbReference type="EMBL" id="ARN85039.1"/>
    </source>
</evidence>
<accession>A0A1W6N5K0</accession>
<feature type="signal peptide" evidence="1">
    <location>
        <begin position="1"/>
        <end position="23"/>
    </location>
</feature>
<dbReference type="Proteomes" id="UP000237351">
    <property type="component" value="Chromosome"/>
</dbReference>
<name>A0A1W6N5K0_9PROT</name>
<sequence>MKRKLLSSSVSVLVTVLLSVSYAGEARASFVDRQYQNKNKSSEQLNRESQQRQQRSLQGLTQRKTFLRQLAIAALNRSHDRIENHVLRLHVGNINPNSHEYVFSKITTSSFDNRNFYTLFNPDIRTVNDFIAMVTNLVNEEQNIIFSGGGDNRTIKVIIDSGNELGRYFTQSDYNTAQSMRNDQHPTNPMQAGRAGSKLVLIIRCDYEQDLYQRIVDMTNQVNFPNNPDGFYPDLVTAFLTSGNNY</sequence>
<feature type="chain" id="PRO_5012845778" evidence="1">
    <location>
        <begin position="24"/>
        <end position="246"/>
    </location>
</feature>
<dbReference type="KEGG" id="naf:GQ61_06745"/>
<protein>
    <submittedName>
        <fullName evidence="2">Uncharacterized protein</fullName>
    </submittedName>
</protein>
<dbReference type="RefSeq" id="WP_085784552.1">
    <property type="nucleotide sequence ID" value="NZ_CP008743.1"/>
</dbReference>
<evidence type="ECO:0000256" key="1">
    <source>
        <dbReference type="SAM" id="SignalP"/>
    </source>
</evidence>
<evidence type="ECO:0000313" key="3">
    <source>
        <dbReference type="Proteomes" id="UP000237351"/>
    </source>
</evidence>
<keyword evidence="3" id="KW-1185">Reference proteome</keyword>
<proteinExistence type="predicted"/>
<gene>
    <name evidence="2" type="ORF">GQ61_06745</name>
</gene>
<keyword evidence="1" id="KW-0732">Signal</keyword>
<dbReference type="AlphaFoldDB" id="A0A1W6N5K0"/>
<organism evidence="2 3">
    <name type="scientific">Candidatus Nucleicultrix amoebiphila FS5</name>
    <dbReference type="NCBI Taxonomy" id="1414854"/>
    <lineage>
        <taxon>Bacteria</taxon>
        <taxon>Pseudomonadati</taxon>
        <taxon>Pseudomonadota</taxon>
        <taxon>Alphaproteobacteria</taxon>
        <taxon>Holosporales</taxon>
        <taxon>Candidatus Nucleicultricaceae</taxon>
        <taxon>Candidatus Nucleicultrix</taxon>
    </lineage>
</organism>
<reference evidence="2 3" key="1">
    <citation type="submission" date="2014-06" db="EMBL/GenBank/DDBJ databases">
        <title>The genome of the endonuclear symbiont Nucleicultrix amoebiphila.</title>
        <authorList>
            <person name="Schulz F."/>
            <person name="Horn M."/>
        </authorList>
    </citation>
    <scope>NUCLEOTIDE SEQUENCE [LARGE SCALE GENOMIC DNA]</scope>
    <source>
        <strain evidence="2 3">FS5</strain>
    </source>
</reference>
<dbReference type="EMBL" id="CP008743">
    <property type="protein sequence ID" value="ARN85039.1"/>
    <property type="molecule type" value="Genomic_DNA"/>
</dbReference>